<name>A0A835VWP7_CHLIN</name>
<dbReference type="GO" id="GO:0046513">
    <property type="term" value="P:ceramide biosynthetic process"/>
    <property type="evidence" value="ECO:0007669"/>
    <property type="project" value="TreeGrafter"/>
</dbReference>
<dbReference type="EMBL" id="JAEHOC010000022">
    <property type="protein sequence ID" value="KAG2432147.1"/>
    <property type="molecule type" value="Genomic_DNA"/>
</dbReference>
<reference evidence="2" key="1">
    <citation type="journal article" date="2020" name="bioRxiv">
        <title>Comparative genomics of Chlamydomonas.</title>
        <authorList>
            <person name="Craig R.J."/>
            <person name="Hasan A.R."/>
            <person name="Ness R.W."/>
            <person name="Keightley P.D."/>
        </authorList>
    </citation>
    <scope>NUCLEOTIDE SEQUENCE</scope>
    <source>
        <strain evidence="2">SAG 7.73</strain>
    </source>
</reference>
<feature type="region of interest" description="Disordered" evidence="1">
    <location>
        <begin position="653"/>
        <end position="694"/>
    </location>
</feature>
<dbReference type="GO" id="GO:0005783">
    <property type="term" value="C:endoplasmic reticulum"/>
    <property type="evidence" value="ECO:0007669"/>
    <property type="project" value="TreeGrafter"/>
</dbReference>
<accession>A0A835VWP7</accession>
<dbReference type="GO" id="GO:0004620">
    <property type="term" value="F:phospholipase activity"/>
    <property type="evidence" value="ECO:0007669"/>
    <property type="project" value="TreeGrafter"/>
</dbReference>
<dbReference type="PANTHER" id="PTHR12393:SF6">
    <property type="entry name" value="SPHINGOMYELIN PHOSPHODIESTERASE 2"/>
    <property type="match status" value="1"/>
</dbReference>
<dbReference type="AlphaFoldDB" id="A0A835VWP7"/>
<evidence type="ECO:0000256" key="1">
    <source>
        <dbReference type="SAM" id="MobiDB-lite"/>
    </source>
</evidence>
<gene>
    <name evidence="2" type="ORF">HXX76_009070</name>
</gene>
<evidence type="ECO:0000313" key="2">
    <source>
        <dbReference type="EMBL" id="KAG2432147.1"/>
    </source>
</evidence>
<protein>
    <submittedName>
        <fullName evidence="2">Uncharacterized protein</fullName>
    </submittedName>
</protein>
<keyword evidence="3" id="KW-1185">Reference proteome</keyword>
<dbReference type="Proteomes" id="UP000650467">
    <property type="component" value="Unassembled WGS sequence"/>
</dbReference>
<dbReference type="PANTHER" id="PTHR12393">
    <property type="entry name" value="SPHINGOMYELIN PHOSPHODIESTERASE RELATED"/>
    <property type="match status" value="1"/>
</dbReference>
<dbReference type="GO" id="GO:0016020">
    <property type="term" value="C:membrane"/>
    <property type="evidence" value="ECO:0007669"/>
    <property type="project" value="TreeGrafter"/>
</dbReference>
<evidence type="ECO:0000313" key="3">
    <source>
        <dbReference type="Proteomes" id="UP000650467"/>
    </source>
</evidence>
<organism evidence="2 3">
    <name type="scientific">Chlamydomonas incerta</name>
    <dbReference type="NCBI Taxonomy" id="51695"/>
    <lineage>
        <taxon>Eukaryota</taxon>
        <taxon>Viridiplantae</taxon>
        <taxon>Chlorophyta</taxon>
        <taxon>core chlorophytes</taxon>
        <taxon>Chlorophyceae</taxon>
        <taxon>CS clade</taxon>
        <taxon>Chlamydomonadales</taxon>
        <taxon>Chlamydomonadaceae</taxon>
        <taxon>Chlamydomonas</taxon>
    </lineage>
</organism>
<dbReference type="GO" id="GO:0071944">
    <property type="term" value="C:cell periphery"/>
    <property type="evidence" value="ECO:0007669"/>
    <property type="project" value="TreeGrafter"/>
</dbReference>
<proteinExistence type="predicted"/>
<dbReference type="OrthoDB" id="547727at2759"/>
<dbReference type="GO" id="GO:0030149">
    <property type="term" value="P:sphingolipid catabolic process"/>
    <property type="evidence" value="ECO:0007669"/>
    <property type="project" value="TreeGrafter"/>
</dbReference>
<comment type="caution">
    <text evidence="2">The sequence shown here is derived from an EMBL/GenBank/DDBJ whole genome shotgun (WGS) entry which is preliminary data.</text>
</comment>
<sequence>MQSATSKCSSTWHQLCCPELLERIASFLPHNEVVLALRPVDKPTAAALSLARHKIVKASEPLPVRAYAGLGRVPFEQLAVASSAEQRRHVVRLAACTAGSLEAVEAALKAMDLQLGAWMFTAAAELPNDGAAVQLLSLLAATAAGKPCLPLSDETLSAAATAGNFKACKWLLEQKKRRCSWSQAAACAAARAGHASLATWLTERSPERMMFVCELLADAAHGCNVNELTMIYTVYWRSLAGPRVVDPEADEPAAAFCPDNTLAVRRDGFKCVFSYYFFEQALAAAAGSPNPDWLRKLDTLLSLHCGGEELGRQVLSRCGSTLSLVFGAAAASAPDGLSRVRLLWVERGWRPADGLKAALEAVAARGDARGLQYLVQDLGARVGEGPQRYESCFDILLSAVVGGQLEMLRTLRRDHDVRCVVLARYRKLLQDAGRWGHVDVARWLVEEAAADVEVPDGAVQEHAAQLGGALPPPGVLGDQGGGDDRAGRVAALMSNTVLELAAGASLGGRPEVVAYGLGLGQWALGDQWKSWLWMRAARAASLTGLRLLAGAGIPQAWNYRAVYSSAADDRPTLRMLARLRCGAPDAHLALIALLEDPTVPLGELRWLLEGGGSSSSGAPGGVKTRQAVRLASRGPAAEALLSQESEWQRALEAVRRRDESGGGGGDVEELRAWMEGWRQSQEPGRGQSGVKRGS</sequence>